<organism evidence="2 3">
    <name type="scientific">Mucisphaera calidilacus</name>
    <dbReference type="NCBI Taxonomy" id="2527982"/>
    <lineage>
        <taxon>Bacteria</taxon>
        <taxon>Pseudomonadati</taxon>
        <taxon>Planctomycetota</taxon>
        <taxon>Phycisphaerae</taxon>
        <taxon>Phycisphaerales</taxon>
        <taxon>Phycisphaeraceae</taxon>
        <taxon>Mucisphaera</taxon>
    </lineage>
</organism>
<evidence type="ECO:0000256" key="1">
    <source>
        <dbReference type="SAM" id="MobiDB-lite"/>
    </source>
</evidence>
<feature type="region of interest" description="Disordered" evidence="1">
    <location>
        <begin position="95"/>
        <end position="118"/>
    </location>
</feature>
<keyword evidence="3" id="KW-1185">Reference proteome</keyword>
<dbReference type="Proteomes" id="UP000320386">
    <property type="component" value="Chromosome"/>
</dbReference>
<dbReference type="OrthoDB" id="292474at2"/>
<dbReference type="AlphaFoldDB" id="A0A518C1B4"/>
<protein>
    <submittedName>
        <fullName evidence="2">Uncharacterized protein</fullName>
    </submittedName>
</protein>
<name>A0A518C1B4_9BACT</name>
<gene>
    <name evidence="2" type="ORF">Pan265_28910</name>
</gene>
<dbReference type="EMBL" id="CP036280">
    <property type="protein sequence ID" value="QDU73013.1"/>
    <property type="molecule type" value="Genomic_DNA"/>
</dbReference>
<proteinExistence type="predicted"/>
<sequence>MLTIHCSRCGAEMHFGEGACGRRAKCLKCDYVFRLPSKEALMEETVSEWIAEDVDEVLTKRDEMFEERNRPELRDLHYEKAKRVSRSFDSTIGPAISTREAAKDKKSSGKQSSPVTPECRARLETWTSWQPGERLRKYYPDADYAEDDEGKAGVLITNQRLLYRKGHNQGSVGLDVEDAVILARVRGHTASLNLMVGSTRTRMARVTLHHLQRLTREVHNMDRGIKLLIGEAQANETA</sequence>
<evidence type="ECO:0000313" key="2">
    <source>
        <dbReference type="EMBL" id="QDU73013.1"/>
    </source>
</evidence>
<dbReference type="KEGG" id="mcad:Pan265_28910"/>
<evidence type="ECO:0000313" key="3">
    <source>
        <dbReference type="Proteomes" id="UP000320386"/>
    </source>
</evidence>
<dbReference type="RefSeq" id="WP_145447154.1">
    <property type="nucleotide sequence ID" value="NZ_CP036280.1"/>
</dbReference>
<reference evidence="2 3" key="1">
    <citation type="submission" date="2019-02" db="EMBL/GenBank/DDBJ databases">
        <title>Deep-cultivation of Planctomycetes and their phenomic and genomic characterization uncovers novel biology.</title>
        <authorList>
            <person name="Wiegand S."/>
            <person name="Jogler M."/>
            <person name="Boedeker C."/>
            <person name="Pinto D."/>
            <person name="Vollmers J."/>
            <person name="Rivas-Marin E."/>
            <person name="Kohn T."/>
            <person name="Peeters S.H."/>
            <person name="Heuer A."/>
            <person name="Rast P."/>
            <person name="Oberbeckmann S."/>
            <person name="Bunk B."/>
            <person name="Jeske O."/>
            <person name="Meyerdierks A."/>
            <person name="Storesund J.E."/>
            <person name="Kallscheuer N."/>
            <person name="Luecker S."/>
            <person name="Lage O.M."/>
            <person name="Pohl T."/>
            <person name="Merkel B.J."/>
            <person name="Hornburger P."/>
            <person name="Mueller R.-W."/>
            <person name="Bruemmer F."/>
            <person name="Labrenz M."/>
            <person name="Spormann A.M."/>
            <person name="Op den Camp H."/>
            <person name="Overmann J."/>
            <person name="Amann R."/>
            <person name="Jetten M.S.M."/>
            <person name="Mascher T."/>
            <person name="Medema M.H."/>
            <person name="Devos D.P."/>
            <person name="Kaster A.-K."/>
            <person name="Ovreas L."/>
            <person name="Rohde M."/>
            <person name="Galperin M.Y."/>
            <person name="Jogler C."/>
        </authorList>
    </citation>
    <scope>NUCLEOTIDE SEQUENCE [LARGE SCALE GENOMIC DNA]</scope>
    <source>
        <strain evidence="2 3">Pan265</strain>
    </source>
</reference>
<accession>A0A518C1B4</accession>